<sequence>MLAGPGISRGVSPNLSQMLLKANSNSNISFVEIFTRAAWRFWK</sequence>
<dbReference type="EMBL" id="GBRH01240090">
    <property type="protein sequence ID" value="JAD57805.1"/>
    <property type="molecule type" value="Transcribed_RNA"/>
</dbReference>
<organism evidence="1">
    <name type="scientific">Arundo donax</name>
    <name type="common">Giant reed</name>
    <name type="synonym">Donax arundinaceus</name>
    <dbReference type="NCBI Taxonomy" id="35708"/>
    <lineage>
        <taxon>Eukaryota</taxon>
        <taxon>Viridiplantae</taxon>
        <taxon>Streptophyta</taxon>
        <taxon>Embryophyta</taxon>
        <taxon>Tracheophyta</taxon>
        <taxon>Spermatophyta</taxon>
        <taxon>Magnoliopsida</taxon>
        <taxon>Liliopsida</taxon>
        <taxon>Poales</taxon>
        <taxon>Poaceae</taxon>
        <taxon>PACMAD clade</taxon>
        <taxon>Arundinoideae</taxon>
        <taxon>Arundineae</taxon>
        <taxon>Arundo</taxon>
    </lineage>
</organism>
<accession>A0A0A9B9A1</accession>
<reference evidence="1" key="2">
    <citation type="journal article" date="2015" name="Data Brief">
        <title>Shoot transcriptome of the giant reed, Arundo donax.</title>
        <authorList>
            <person name="Barrero R.A."/>
            <person name="Guerrero F.D."/>
            <person name="Moolhuijzen P."/>
            <person name="Goolsby J.A."/>
            <person name="Tidwell J."/>
            <person name="Bellgard S.E."/>
            <person name="Bellgard M.I."/>
        </authorList>
    </citation>
    <scope>NUCLEOTIDE SEQUENCE</scope>
    <source>
        <tissue evidence="1">Shoot tissue taken approximately 20 cm above the soil surface</tissue>
    </source>
</reference>
<reference evidence="1" key="1">
    <citation type="submission" date="2014-09" db="EMBL/GenBank/DDBJ databases">
        <authorList>
            <person name="Magalhaes I.L.F."/>
            <person name="Oliveira U."/>
            <person name="Santos F.R."/>
            <person name="Vidigal T.H.D.A."/>
            <person name="Brescovit A.D."/>
            <person name="Santos A.J."/>
        </authorList>
    </citation>
    <scope>NUCLEOTIDE SEQUENCE</scope>
    <source>
        <tissue evidence="1">Shoot tissue taken approximately 20 cm above the soil surface</tissue>
    </source>
</reference>
<proteinExistence type="predicted"/>
<dbReference type="AlphaFoldDB" id="A0A0A9B9A1"/>
<evidence type="ECO:0000313" key="1">
    <source>
        <dbReference type="EMBL" id="JAD57805.1"/>
    </source>
</evidence>
<protein>
    <submittedName>
        <fullName evidence="1">Uncharacterized protein</fullName>
    </submittedName>
</protein>
<name>A0A0A9B9A1_ARUDO</name>